<reference evidence="2" key="1">
    <citation type="submission" date="2022-03" db="EMBL/GenBank/DDBJ databases">
        <authorList>
            <person name="Martin H S."/>
        </authorList>
    </citation>
    <scope>NUCLEOTIDE SEQUENCE</scope>
</reference>
<feature type="region of interest" description="Disordered" evidence="1">
    <location>
        <begin position="87"/>
        <end position="116"/>
    </location>
</feature>
<gene>
    <name evidence="2" type="ORF">IPOD504_LOCUS3045</name>
</gene>
<dbReference type="EMBL" id="OW152825">
    <property type="protein sequence ID" value="CAH2041272.1"/>
    <property type="molecule type" value="Genomic_DNA"/>
</dbReference>
<dbReference type="Proteomes" id="UP000837857">
    <property type="component" value="Chromosome 13"/>
</dbReference>
<protein>
    <submittedName>
        <fullName evidence="2">Uncharacterized protein</fullName>
    </submittedName>
</protein>
<accession>A0ABN8HYM1</accession>
<evidence type="ECO:0000313" key="2">
    <source>
        <dbReference type="EMBL" id="CAH2041272.1"/>
    </source>
</evidence>
<feature type="region of interest" description="Disordered" evidence="1">
    <location>
        <begin position="1"/>
        <end position="25"/>
    </location>
</feature>
<proteinExistence type="predicted"/>
<feature type="compositionally biased region" description="Low complexity" evidence="1">
    <location>
        <begin position="90"/>
        <end position="107"/>
    </location>
</feature>
<sequence>MITETDNHRRLKTDGSPSRNPDVARRRWRSVVEGQFALRLRYRACATLLRASLSLPRLPAAVPLSPGRVDIYDARYAYGVLHTSTQFPGVPSKRQSRSVVRSRGTSRPQQCRAPCC</sequence>
<evidence type="ECO:0000313" key="3">
    <source>
        <dbReference type="Proteomes" id="UP000837857"/>
    </source>
</evidence>
<keyword evidence="3" id="KW-1185">Reference proteome</keyword>
<name>A0ABN8HYM1_9NEOP</name>
<feature type="non-terminal residue" evidence="2">
    <location>
        <position position="116"/>
    </location>
</feature>
<organism evidence="2 3">
    <name type="scientific">Iphiclides podalirius</name>
    <name type="common">scarce swallowtail</name>
    <dbReference type="NCBI Taxonomy" id="110791"/>
    <lineage>
        <taxon>Eukaryota</taxon>
        <taxon>Metazoa</taxon>
        <taxon>Ecdysozoa</taxon>
        <taxon>Arthropoda</taxon>
        <taxon>Hexapoda</taxon>
        <taxon>Insecta</taxon>
        <taxon>Pterygota</taxon>
        <taxon>Neoptera</taxon>
        <taxon>Endopterygota</taxon>
        <taxon>Lepidoptera</taxon>
        <taxon>Glossata</taxon>
        <taxon>Ditrysia</taxon>
        <taxon>Papilionoidea</taxon>
        <taxon>Papilionidae</taxon>
        <taxon>Papilioninae</taxon>
        <taxon>Iphiclides</taxon>
    </lineage>
</organism>
<evidence type="ECO:0000256" key="1">
    <source>
        <dbReference type="SAM" id="MobiDB-lite"/>
    </source>
</evidence>